<keyword evidence="3" id="KW-1133">Transmembrane helix</keyword>
<evidence type="ECO:0000313" key="6">
    <source>
        <dbReference type="Proteomes" id="UP001500016"/>
    </source>
</evidence>
<comment type="caution">
    <text evidence="5">The sequence shown here is derived from an EMBL/GenBank/DDBJ whole genome shotgun (WGS) entry which is preliminary data.</text>
</comment>
<reference evidence="5 6" key="1">
    <citation type="journal article" date="2019" name="Int. J. Syst. Evol. Microbiol.">
        <title>The Global Catalogue of Microorganisms (GCM) 10K type strain sequencing project: providing services to taxonomists for standard genome sequencing and annotation.</title>
        <authorList>
            <consortium name="The Broad Institute Genomics Platform"/>
            <consortium name="The Broad Institute Genome Sequencing Center for Infectious Disease"/>
            <person name="Wu L."/>
            <person name="Ma J."/>
        </authorList>
    </citation>
    <scope>NUCLEOTIDE SEQUENCE [LARGE SCALE GENOMIC DNA]</scope>
    <source>
        <strain evidence="5 6">JCM 15478</strain>
    </source>
</reference>
<evidence type="ECO:0000256" key="3">
    <source>
        <dbReference type="ARBA" id="ARBA00022989"/>
    </source>
</evidence>
<evidence type="ECO:0000256" key="2">
    <source>
        <dbReference type="ARBA" id="ARBA00022692"/>
    </source>
</evidence>
<dbReference type="Pfam" id="PF13564">
    <property type="entry name" value="DoxX_2"/>
    <property type="match status" value="1"/>
</dbReference>
<gene>
    <name evidence="5" type="ORF">GCM10009801_15140</name>
</gene>
<comment type="subcellular location">
    <subcellularLocation>
        <location evidence="1">Membrane</location>
        <topology evidence="1">Multi-pass membrane protein</topology>
    </subcellularLocation>
</comment>
<dbReference type="InterPro" id="IPR032808">
    <property type="entry name" value="DoxX"/>
</dbReference>
<evidence type="ECO:0008006" key="7">
    <source>
        <dbReference type="Google" id="ProtNLM"/>
    </source>
</evidence>
<evidence type="ECO:0000256" key="4">
    <source>
        <dbReference type="ARBA" id="ARBA00023136"/>
    </source>
</evidence>
<dbReference type="Proteomes" id="UP001500016">
    <property type="component" value="Unassembled WGS sequence"/>
</dbReference>
<keyword evidence="4" id="KW-0472">Membrane</keyword>
<evidence type="ECO:0000256" key="1">
    <source>
        <dbReference type="ARBA" id="ARBA00004141"/>
    </source>
</evidence>
<keyword evidence="6" id="KW-1185">Reference proteome</keyword>
<name>A0ABN2VPD4_9ACTN</name>
<evidence type="ECO:0000313" key="5">
    <source>
        <dbReference type="EMBL" id="GAA2067617.1"/>
    </source>
</evidence>
<organism evidence="5 6">
    <name type="scientific">Streptomyces albiaxialis</name>
    <dbReference type="NCBI Taxonomy" id="329523"/>
    <lineage>
        <taxon>Bacteria</taxon>
        <taxon>Bacillati</taxon>
        <taxon>Actinomycetota</taxon>
        <taxon>Actinomycetes</taxon>
        <taxon>Kitasatosporales</taxon>
        <taxon>Streptomycetaceae</taxon>
        <taxon>Streptomyces</taxon>
    </lineage>
</organism>
<protein>
    <recommendedName>
        <fullName evidence="7">DoxX family protein</fullName>
    </recommendedName>
</protein>
<accession>A0ABN2VPD4</accession>
<keyword evidence="2" id="KW-0812">Transmembrane</keyword>
<proteinExistence type="predicted"/>
<dbReference type="EMBL" id="BAAAPE010000002">
    <property type="protein sequence ID" value="GAA2067617.1"/>
    <property type="molecule type" value="Genomic_DNA"/>
</dbReference>
<sequence>MPRSWMPWLGVPKTAAAIGLLAGFWVPALAVAAAVGLVLFFTAAVVTHVRVRDFTFGPQYPFLLLAVSTLILRALE</sequence>